<sequence>EVLGGGKREAEERAKQLAADLGALRKTLADKEAQVESLRFSSEAAQEAAAQAAQQQQQAEQERQEALKAWAAAAEKHKTELTRVQSEFERREKVEVAALRREVESLREKLADKEQRLAVKPKMAELQYRLNELAAQLADVTSERDAAVAESNQTAQMLQDEQEAHFDTDGRRVRLGEEVERLRGILKMYHIPF</sequence>
<gene>
    <name evidence="2" type="ORF">Agub_g2550</name>
</gene>
<dbReference type="AlphaFoldDB" id="A0AAD3DHR4"/>
<organism evidence="2 3">
    <name type="scientific">Astrephomene gubernaculifera</name>
    <dbReference type="NCBI Taxonomy" id="47775"/>
    <lineage>
        <taxon>Eukaryota</taxon>
        <taxon>Viridiplantae</taxon>
        <taxon>Chlorophyta</taxon>
        <taxon>core chlorophytes</taxon>
        <taxon>Chlorophyceae</taxon>
        <taxon>CS clade</taxon>
        <taxon>Chlamydomonadales</taxon>
        <taxon>Astrephomenaceae</taxon>
        <taxon>Astrephomene</taxon>
    </lineage>
</organism>
<dbReference type="Gene3D" id="1.10.287.1490">
    <property type="match status" value="1"/>
</dbReference>
<keyword evidence="3" id="KW-1185">Reference proteome</keyword>
<evidence type="ECO:0000313" key="2">
    <source>
        <dbReference type="EMBL" id="GFR41788.1"/>
    </source>
</evidence>
<protein>
    <submittedName>
        <fullName evidence="2">Uncharacterized protein</fullName>
    </submittedName>
</protein>
<evidence type="ECO:0000256" key="1">
    <source>
        <dbReference type="SAM" id="MobiDB-lite"/>
    </source>
</evidence>
<feature type="region of interest" description="Disordered" evidence="1">
    <location>
        <begin position="44"/>
        <end position="69"/>
    </location>
</feature>
<dbReference type="EMBL" id="BMAR01000002">
    <property type="protein sequence ID" value="GFR41788.1"/>
    <property type="molecule type" value="Genomic_DNA"/>
</dbReference>
<proteinExistence type="predicted"/>
<evidence type="ECO:0000313" key="3">
    <source>
        <dbReference type="Proteomes" id="UP001054857"/>
    </source>
</evidence>
<comment type="caution">
    <text evidence="2">The sequence shown here is derived from an EMBL/GenBank/DDBJ whole genome shotgun (WGS) entry which is preliminary data.</text>
</comment>
<accession>A0AAD3DHR4</accession>
<reference evidence="2 3" key="1">
    <citation type="journal article" date="2021" name="Sci. Rep.">
        <title>Genome sequencing of the multicellular alga Astrephomene provides insights into convergent evolution of germ-soma differentiation.</title>
        <authorList>
            <person name="Yamashita S."/>
            <person name="Yamamoto K."/>
            <person name="Matsuzaki R."/>
            <person name="Suzuki S."/>
            <person name="Yamaguchi H."/>
            <person name="Hirooka S."/>
            <person name="Minakuchi Y."/>
            <person name="Miyagishima S."/>
            <person name="Kawachi M."/>
            <person name="Toyoda A."/>
            <person name="Nozaki H."/>
        </authorList>
    </citation>
    <scope>NUCLEOTIDE SEQUENCE [LARGE SCALE GENOMIC DNA]</scope>
    <source>
        <strain evidence="2 3">NIES-4017</strain>
    </source>
</reference>
<feature type="compositionally biased region" description="Low complexity" evidence="1">
    <location>
        <begin position="44"/>
        <end position="59"/>
    </location>
</feature>
<name>A0AAD3DHR4_9CHLO</name>
<feature type="non-terminal residue" evidence="2">
    <location>
        <position position="193"/>
    </location>
</feature>
<dbReference type="Proteomes" id="UP001054857">
    <property type="component" value="Unassembled WGS sequence"/>
</dbReference>